<proteinExistence type="predicted"/>
<protein>
    <submittedName>
        <fullName evidence="1">Uncharacterized protein</fullName>
    </submittedName>
</protein>
<reference evidence="1" key="1">
    <citation type="submission" date="2014-09" db="EMBL/GenBank/DDBJ databases">
        <authorList>
            <person name="Magalhaes I.L.F."/>
            <person name="Oliveira U."/>
            <person name="Santos F.R."/>
            <person name="Vidigal T.H.D.A."/>
            <person name="Brescovit A.D."/>
            <person name="Santos A.J."/>
        </authorList>
    </citation>
    <scope>NUCLEOTIDE SEQUENCE</scope>
    <source>
        <tissue evidence="1">Shoot tissue taken approximately 20 cm above the soil surface</tissue>
    </source>
</reference>
<accession>A0A0A9HQJ9</accession>
<sequence length="26" mass="3191">MCCHYALFYSNVLFSFWCSLRKKVED</sequence>
<organism evidence="1">
    <name type="scientific">Arundo donax</name>
    <name type="common">Giant reed</name>
    <name type="synonym">Donax arundinaceus</name>
    <dbReference type="NCBI Taxonomy" id="35708"/>
    <lineage>
        <taxon>Eukaryota</taxon>
        <taxon>Viridiplantae</taxon>
        <taxon>Streptophyta</taxon>
        <taxon>Embryophyta</taxon>
        <taxon>Tracheophyta</taxon>
        <taxon>Spermatophyta</taxon>
        <taxon>Magnoliopsida</taxon>
        <taxon>Liliopsida</taxon>
        <taxon>Poales</taxon>
        <taxon>Poaceae</taxon>
        <taxon>PACMAD clade</taxon>
        <taxon>Arundinoideae</taxon>
        <taxon>Arundineae</taxon>
        <taxon>Arundo</taxon>
    </lineage>
</organism>
<evidence type="ECO:0000313" key="1">
    <source>
        <dbReference type="EMBL" id="JAE39012.1"/>
    </source>
</evidence>
<reference evidence="1" key="2">
    <citation type="journal article" date="2015" name="Data Brief">
        <title>Shoot transcriptome of the giant reed, Arundo donax.</title>
        <authorList>
            <person name="Barrero R.A."/>
            <person name="Guerrero F.D."/>
            <person name="Moolhuijzen P."/>
            <person name="Goolsby J.A."/>
            <person name="Tidwell J."/>
            <person name="Bellgard S.E."/>
            <person name="Bellgard M.I."/>
        </authorList>
    </citation>
    <scope>NUCLEOTIDE SEQUENCE</scope>
    <source>
        <tissue evidence="1">Shoot tissue taken approximately 20 cm above the soil surface</tissue>
    </source>
</reference>
<dbReference type="EMBL" id="GBRH01158884">
    <property type="protein sequence ID" value="JAE39012.1"/>
    <property type="molecule type" value="Transcribed_RNA"/>
</dbReference>
<dbReference type="AlphaFoldDB" id="A0A0A9HQJ9"/>
<name>A0A0A9HQJ9_ARUDO</name>